<dbReference type="Gene3D" id="3.40.50.300">
    <property type="entry name" value="P-loop containing nucleotide triphosphate hydrolases"/>
    <property type="match status" value="1"/>
</dbReference>
<name>A0A7W9J7Q6_9ACTN</name>
<dbReference type="SUPFAM" id="SSF52540">
    <property type="entry name" value="P-loop containing nucleoside triphosphate hydrolases"/>
    <property type="match status" value="1"/>
</dbReference>
<dbReference type="InterPro" id="IPR027417">
    <property type="entry name" value="P-loop_NTPase"/>
</dbReference>
<proteinExistence type="predicted"/>
<dbReference type="Proteomes" id="UP000549971">
    <property type="component" value="Unassembled WGS sequence"/>
</dbReference>
<dbReference type="Pfam" id="PF13671">
    <property type="entry name" value="AAA_33"/>
    <property type="match status" value="1"/>
</dbReference>
<dbReference type="RefSeq" id="WP_184796952.1">
    <property type="nucleotide sequence ID" value="NZ_JACHMY010000001.1"/>
</dbReference>
<gene>
    <name evidence="2" type="ORF">HDA39_003910</name>
</gene>
<dbReference type="AlphaFoldDB" id="A0A7W9J7Q6"/>
<feature type="region of interest" description="Disordered" evidence="1">
    <location>
        <begin position="162"/>
        <end position="185"/>
    </location>
</feature>
<keyword evidence="3" id="KW-1185">Reference proteome</keyword>
<sequence>MSPRLVVLCGTSYSGKSSFATALADHLDAHVVSLDEINERRGLWGGDGIPVEEWQTTHAVATAEVRERLAAAPGPARSTPAPDHGSARPPQTEPQPTVILDDTSSPRFLRDGWRALAAELGAEFHLIHLDVDHATIHQRRTANQADPHRRHVTDAVLAQHLDDFEPPTPDENPIRVHPGDPLPHL</sequence>
<evidence type="ECO:0000313" key="3">
    <source>
        <dbReference type="Proteomes" id="UP000549971"/>
    </source>
</evidence>
<accession>A0A7W9J7Q6</accession>
<dbReference type="GO" id="GO:0016301">
    <property type="term" value="F:kinase activity"/>
    <property type="evidence" value="ECO:0007669"/>
    <property type="project" value="UniProtKB-KW"/>
</dbReference>
<protein>
    <submittedName>
        <fullName evidence="2">Putative kinase</fullName>
    </submittedName>
</protein>
<comment type="caution">
    <text evidence="2">The sequence shown here is derived from an EMBL/GenBank/DDBJ whole genome shotgun (WGS) entry which is preliminary data.</text>
</comment>
<reference evidence="2 3" key="1">
    <citation type="submission" date="2020-08" db="EMBL/GenBank/DDBJ databases">
        <title>Sequencing the genomes of 1000 actinobacteria strains.</title>
        <authorList>
            <person name="Klenk H.-P."/>
        </authorList>
    </citation>
    <scope>NUCLEOTIDE SEQUENCE [LARGE SCALE GENOMIC DNA]</scope>
    <source>
        <strain evidence="2 3">DSM 28967</strain>
    </source>
</reference>
<organism evidence="2 3">
    <name type="scientific">Kribbella italica</name>
    <dbReference type="NCBI Taxonomy" id="1540520"/>
    <lineage>
        <taxon>Bacteria</taxon>
        <taxon>Bacillati</taxon>
        <taxon>Actinomycetota</taxon>
        <taxon>Actinomycetes</taxon>
        <taxon>Propionibacteriales</taxon>
        <taxon>Kribbellaceae</taxon>
        <taxon>Kribbella</taxon>
    </lineage>
</organism>
<keyword evidence="2" id="KW-0418">Kinase</keyword>
<feature type="region of interest" description="Disordered" evidence="1">
    <location>
        <begin position="70"/>
        <end position="104"/>
    </location>
</feature>
<evidence type="ECO:0000313" key="2">
    <source>
        <dbReference type="EMBL" id="MBB5837176.1"/>
    </source>
</evidence>
<keyword evidence="2" id="KW-0808">Transferase</keyword>
<dbReference type="EMBL" id="JACHMY010000001">
    <property type="protein sequence ID" value="MBB5837176.1"/>
    <property type="molecule type" value="Genomic_DNA"/>
</dbReference>
<evidence type="ECO:0000256" key="1">
    <source>
        <dbReference type="SAM" id="MobiDB-lite"/>
    </source>
</evidence>